<feature type="non-terminal residue" evidence="1">
    <location>
        <position position="1"/>
    </location>
</feature>
<evidence type="ECO:0000313" key="2">
    <source>
        <dbReference type="Proteomes" id="UP000789901"/>
    </source>
</evidence>
<proteinExistence type="predicted"/>
<protein>
    <submittedName>
        <fullName evidence="1">8778_t:CDS:1</fullName>
    </submittedName>
</protein>
<evidence type="ECO:0000313" key="1">
    <source>
        <dbReference type="EMBL" id="CAG8628390.1"/>
    </source>
</evidence>
<name>A0ABN7UP04_GIGMA</name>
<dbReference type="EMBL" id="CAJVQB010004156">
    <property type="protein sequence ID" value="CAG8628390.1"/>
    <property type="molecule type" value="Genomic_DNA"/>
</dbReference>
<keyword evidence="2" id="KW-1185">Reference proteome</keyword>
<gene>
    <name evidence="1" type="ORF">GMARGA_LOCUS8203</name>
</gene>
<sequence length="119" mass="13296">ELSLTQKYSSKKDSKIMSLKAELESIKSKLALKINELEQLGTLRPASQKSDTISRSVISEEISRVEDPCFEKTPKGLQCNKNSTITSNETYSQISIGEVEAIPAIPDIKKKEQIAYTLY</sequence>
<accession>A0ABN7UP04</accession>
<organism evidence="1 2">
    <name type="scientific">Gigaspora margarita</name>
    <dbReference type="NCBI Taxonomy" id="4874"/>
    <lineage>
        <taxon>Eukaryota</taxon>
        <taxon>Fungi</taxon>
        <taxon>Fungi incertae sedis</taxon>
        <taxon>Mucoromycota</taxon>
        <taxon>Glomeromycotina</taxon>
        <taxon>Glomeromycetes</taxon>
        <taxon>Diversisporales</taxon>
        <taxon>Gigasporaceae</taxon>
        <taxon>Gigaspora</taxon>
    </lineage>
</organism>
<comment type="caution">
    <text evidence="1">The sequence shown here is derived from an EMBL/GenBank/DDBJ whole genome shotgun (WGS) entry which is preliminary data.</text>
</comment>
<reference evidence="1 2" key="1">
    <citation type="submission" date="2021-06" db="EMBL/GenBank/DDBJ databases">
        <authorList>
            <person name="Kallberg Y."/>
            <person name="Tangrot J."/>
            <person name="Rosling A."/>
        </authorList>
    </citation>
    <scope>NUCLEOTIDE SEQUENCE [LARGE SCALE GENOMIC DNA]</scope>
    <source>
        <strain evidence="1 2">120-4 pot B 10/14</strain>
    </source>
</reference>
<dbReference type="Proteomes" id="UP000789901">
    <property type="component" value="Unassembled WGS sequence"/>
</dbReference>